<evidence type="ECO:0000313" key="4">
    <source>
        <dbReference type="Proteomes" id="UP000749311"/>
    </source>
</evidence>
<dbReference type="EMBL" id="JAAMOZ010000005">
    <property type="protein sequence ID" value="NIH58763.1"/>
    <property type="molecule type" value="Genomic_DNA"/>
</dbReference>
<evidence type="ECO:0000259" key="2">
    <source>
        <dbReference type="Pfam" id="PF21922"/>
    </source>
</evidence>
<keyword evidence="4" id="KW-1185">Reference proteome</keyword>
<dbReference type="Proteomes" id="UP000749311">
    <property type="component" value="Unassembled WGS sequence"/>
</dbReference>
<protein>
    <submittedName>
        <fullName evidence="3">Peptidoglycan glycosyltransferase</fullName>
        <ecNumber evidence="3">2.4.1.129</ecNumber>
    </submittedName>
</protein>
<dbReference type="GO" id="GO:0016757">
    <property type="term" value="F:glycosyltransferase activity"/>
    <property type="evidence" value="ECO:0007669"/>
    <property type="project" value="UniProtKB-KW"/>
</dbReference>
<organism evidence="3 4">
    <name type="scientific">Brooklawnia cerclae</name>
    <dbReference type="NCBI Taxonomy" id="349934"/>
    <lineage>
        <taxon>Bacteria</taxon>
        <taxon>Bacillati</taxon>
        <taxon>Actinomycetota</taxon>
        <taxon>Actinomycetes</taxon>
        <taxon>Propionibacteriales</taxon>
        <taxon>Propionibacteriaceae</taxon>
        <taxon>Brooklawnia</taxon>
    </lineage>
</organism>
<dbReference type="Gene3D" id="3.90.1310.10">
    <property type="entry name" value="Penicillin-binding protein 2a (Domain 2)"/>
    <property type="match status" value="1"/>
</dbReference>
<dbReference type="Pfam" id="PF00905">
    <property type="entry name" value="Transpeptidase"/>
    <property type="match status" value="1"/>
</dbReference>
<feature type="domain" description="Penicillin binding protein A dimerisation" evidence="2">
    <location>
        <begin position="52"/>
        <end position="135"/>
    </location>
</feature>
<gene>
    <name evidence="3" type="ORF">FB473_003464</name>
</gene>
<dbReference type="SUPFAM" id="SSF56601">
    <property type="entry name" value="beta-lactamase/transpeptidase-like"/>
    <property type="match status" value="1"/>
</dbReference>
<dbReference type="Pfam" id="PF21922">
    <property type="entry name" value="PBP_dimer_2"/>
    <property type="match status" value="1"/>
</dbReference>
<dbReference type="PANTHER" id="PTHR30627:SF24">
    <property type="entry name" value="PENICILLIN-BINDING PROTEIN 4B"/>
    <property type="match status" value="1"/>
</dbReference>
<dbReference type="InterPro" id="IPR001460">
    <property type="entry name" value="PCN-bd_Tpept"/>
</dbReference>
<proteinExistence type="predicted"/>
<dbReference type="InterPro" id="IPR054120">
    <property type="entry name" value="PBPA_dimer"/>
</dbReference>
<comment type="caution">
    <text evidence="3">The sequence shown here is derived from an EMBL/GenBank/DDBJ whole genome shotgun (WGS) entry which is preliminary data.</text>
</comment>
<dbReference type="Gene3D" id="3.40.710.10">
    <property type="entry name" value="DD-peptidase/beta-lactamase superfamily"/>
    <property type="match status" value="1"/>
</dbReference>
<evidence type="ECO:0000259" key="1">
    <source>
        <dbReference type="Pfam" id="PF00905"/>
    </source>
</evidence>
<name>A0ABX0SN76_9ACTN</name>
<feature type="domain" description="Penicillin-binding protein transpeptidase" evidence="1">
    <location>
        <begin position="156"/>
        <end position="464"/>
    </location>
</feature>
<accession>A0ABX0SN76</accession>
<reference evidence="3 4" key="1">
    <citation type="submission" date="2020-02" db="EMBL/GenBank/DDBJ databases">
        <title>Sequencing the genomes of 1000 actinobacteria strains.</title>
        <authorList>
            <person name="Klenk H.-P."/>
        </authorList>
    </citation>
    <scope>NUCLEOTIDE SEQUENCE [LARGE SCALE GENOMIC DNA]</scope>
    <source>
        <strain evidence="3 4">DSM 19609</strain>
    </source>
</reference>
<keyword evidence="3" id="KW-0328">Glycosyltransferase</keyword>
<dbReference type="InterPro" id="IPR050515">
    <property type="entry name" value="Beta-lactam/transpept"/>
</dbReference>
<keyword evidence="3" id="KW-0808">Transferase</keyword>
<dbReference type="InterPro" id="IPR012338">
    <property type="entry name" value="Beta-lactam/transpept-like"/>
</dbReference>
<evidence type="ECO:0000313" key="3">
    <source>
        <dbReference type="EMBL" id="NIH58763.1"/>
    </source>
</evidence>
<sequence length="468" mass="49393">MNRSLRGVSLVVGLMFLALLINVTAAYVVRTDDLVNDPRNTRVRDEQFGGQRGPILAANTPIAENVETGTRPYEYARTYLNGPLYAPITGYYSYNYGRSGLEDQYNAELTGQADSQFTSRVVDILSGRTSGGGQVQTTIQPRMQQAAWDALAGREGAVVAIDYTTGAVLAWVSYPSYDPSALASTDFGSAQQSWDQLSTDASRPMNDRATGEIYPPGSTFKMIVAAAALEAGYAPETLIDTPASLPLPDSDRELPNEAACGNTQQTMDNAFTLSCNTSFANIGMALGADAVREQAEKFGFGSSFGGDINSAASTFPDDPSQAELAMSSIGQFEVAATPLQMAVVAGAIANNGVVMEPYVVSEVLDTNQRVLTSHDPTVQSTAMSESNAQLLQQMMVHVVEKGTGTQAQIEGQTIGGKTGTAETLPDAASYSWFAGFSTESHVAVAVFLADPGSSTAAPAARQVLEAVS</sequence>
<dbReference type="RefSeq" id="WP_167171856.1">
    <property type="nucleotide sequence ID" value="NZ_BAAAOO010000006.1"/>
</dbReference>
<dbReference type="PANTHER" id="PTHR30627">
    <property type="entry name" value="PEPTIDOGLYCAN D,D-TRANSPEPTIDASE"/>
    <property type="match status" value="1"/>
</dbReference>
<dbReference type="EC" id="2.4.1.129" evidence="3"/>